<gene>
    <name evidence="1" type="ORF">C8N34_106147</name>
</gene>
<sequence>MTDARIRLHLPAHMLDNGAARMPQFYRRALEGLAGLGARVELCHRDIDRLRAGPEGGHLDLVHAAAVGRGQALTLGTAYLDRFFYADPEGIFFESSTMRARFRPDMVPEDRAADFLADLRAQYVRPRRSRHVQPEAQATFPGGHISLFLQDLSDPVERARHMTAAEMVDAVLAHRNGRMLVVKPHPRNSGPETEAILRRLTGVTGVQITGANLHDILAGAAVSVSISSSVGLEGMLHGVPAVFFGQSDLHHCAVTVKRAGDWPAALDTAMTTRWPFARFLLWFLRRRNIDARRPFLPKLIGRIRAAGCDPVALGIRA</sequence>
<reference evidence="1 2" key="1">
    <citation type="submission" date="2018-04" db="EMBL/GenBank/DDBJ databases">
        <title>Genomic Encyclopedia of Archaeal and Bacterial Type Strains, Phase II (KMG-II): from individual species to whole genera.</title>
        <authorList>
            <person name="Goeker M."/>
        </authorList>
    </citation>
    <scope>NUCLEOTIDE SEQUENCE [LARGE SCALE GENOMIC DNA]</scope>
    <source>
        <strain evidence="1 2">DSM 21823</strain>
    </source>
</reference>
<dbReference type="OrthoDB" id="6713140at2"/>
<dbReference type="EMBL" id="QBKP01000006">
    <property type="protein sequence ID" value="PTX49965.1"/>
    <property type="molecule type" value="Genomic_DNA"/>
</dbReference>
<evidence type="ECO:0008006" key="3">
    <source>
        <dbReference type="Google" id="ProtNLM"/>
    </source>
</evidence>
<proteinExistence type="predicted"/>
<evidence type="ECO:0000313" key="1">
    <source>
        <dbReference type="EMBL" id="PTX49965.1"/>
    </source>
</evidence>
<keyword evidence="2" id="KW-1185">Reference proteome</keyword>
<dbReference type="AlphaFoldDB" id="A0A2T6B1S0"/>
<organism evidence="1 2">
    <name type="scientific">Gemmobacter caeni</name>
    <dbReference type="NCBI Taxonomy" id="589035"/>
    <lineage>
        <taxon>Bacteria</taxon>
        <taxon>Pseudomonadati</taxon>
        <taxon>Pseudomonadota</taxon>
        <taxon>Alphaproteobacteria</taxon>
        <taxon>Rhodobacterales</taxon>
        <taxon>Paracoccaceae</taxon>
        <taxon>Gemmobacter</taxon>
    </lineage>
</organism>
<dbReference type="Proteomes" id="UP000244224">
    <property type="component" value="Unassembled WGS sequence"/>
</dbReference>
<protein>
    <recommendedName>
        <fullName evidence="3">Capsular polysaccharide biosynthesis protein</fullName>
    </recommendedName>
</protein>
<dbReference type="RefSeq" id="WP_108128913.1">
    <property type="nucleotide sequence ID" value="NZ_QBKP01000006.1"/>
</dbReference>
<comment type="caution">
    <text evidence="1">The sequence shown here is derived from an EMBL/GenBank/DDBJ whole genome shotgun (WGS) entry which is preliminary data.</text>
</comment>
<accession>A0A2T6B1S0</accession>
<evidence type="ECO:0000313" key="2">
    <source>
        <dbReference type="Proteomes" id="UP000244224"/>
    </source>
</evidence>
<name>A0A2T6B1S0_9RHOB</name>